<evidence type="ECO:0000256" key="2">
    <source>
        <dbReference type="ARBA" id="ARBA00023125"/>
    </source>
</evidence>
<organism evidence="6 7">
    <name type="scientific">Streptomyces iconiensis</name>
    <dbReference type="NCBI Taxonomy" id="1384038"/>
    <lineage>
        <taxon>Bacteria</taxon>
        <taxon>Bacillati</taxon>
        <taxon>Actinomycetota</taxon>
        <taxon>Actinomycetes</taxon>
        <taxon>Kitasatosporales</taxon>
        <taxon>Streptomycetaceae</taxon>
        <taxon>Streptomyces</taxon>
    </lineage>
</organism>
<keyword evidence="2 6" id="KW-0238">DNA-binding</keyword>
<dbReference type="Pfam" id="PF00532">
    <property type="entry name" value="Peripla_BP_1"/>
    <property type="match status" value="1"/>
</dbReference>
<dbReference type="Gene3D" id="3.40.50.2300">
    <property type="match status" value="2"/>
</dbReference>
<evidence type="ECO:0000256" key="1">
    <source>
        <dbReference type="ARBA" id="ARBA00023015"/>
    </source>
</evidence>
<dbReference type="CDD" id="cd06267">
    <property type="entry name" value="PBP1_LacI_sugar_binding-like"/>
    <property type="match status" value="1"/>
</dbReference>
<dbReference type="PROSITE" id="PS00356">
    <property type="entry name" value="HTH_LACI_1"/>
    <property type="match status" value="1"/>
</dbReference>
<dbReference type="GO" id="GO:0003677">
    <property type="term" value="F:DNA binding"/>
    <property type="evidence" value="ECO:0007669"/>
    <property type="project" value="UniProtKB-KW"/>
</dbReference>
<dbReference type="InterPro" id="IPR000843">
    <property type="entry name" value="HTH_LacI"/>
</dbReference>
<dbReference type="CDD" id="cd01392">
    <property type="entry name" value="HTH_LacI"/>
    <property type="match status" value="1"/>
</dbReference>
<evidence type="ECO:0000256" key="4">
    <source>
        <dbReference type="SAM" id="MobiDB-lite"/>
    </source>
</evidence>
<dbReference type="Gene3D" id="1.10.260.40">
    <property type="entry name" value="lambda repressor-like DNA-binding domains"/>
    <property type="match status" value="1"/>
</dbReference>
<accession>A0ABT6ZSV2</accession>
<dbReference type="PANTHER" id="PTHR30146:SF109">
    <property type="entry name" value="HTH-TYPE TRANSCRIPTIONAL REGULATOR GALS"/>
    <property type="match status" value="1"/>
</dbReference>
<dbReference type="EMBL" id="JANCPR020000007">
    <property type="protein sequence ID" value="MDJ1132140.1"/>
    <property type="molecule type" value="Genomic_DNA"/>
</dbReference>
<protein>
    <submittedName>
        <fullName evidence="6">LacI family DNA-binding transcriptional regulator</fullName>
    </submittedName>
</protein>
<dbReference type="Proteomes" id="UP001214441">
    <property type="component" value="Unassembled WGS sequence"/>
</dbReference>
<dbReference type="SUPFAM" id="SSF47413">
    <property type="entry name" value="lambda repressor-like DNA-binding domains"/>
    <property type="match status" value="1"/>
</dbReference>
<comment type="caution">
    <text evidence="6">The sequence shown here is derived from an EMBL/GenBank/DDBJ whole genome shotgun (WGS) entry which is preliminary data.</text>
</comment>
<dbReference type="Pfam" id="PF00356">
    <property type="entry name" value="LacI"/>
    <property type="match status" value="1"/>
</dbReference>
<evidence type="ECO:0000256" key="3">
    <source>
        <dbReference type="ARBA" id="ARBA00023163"/>
    </source>
</evidence>
<reference evidence="6 7" key="1">
    <citation type="submission" date="2023-05" db="EMBL/GenBank/DDBJ databases">
        <title>Streptantibioticus silvisoli sp. nov., acidotolerant actinomycetes 1 from pine litter.</title>
        <authorList>
            <person name="Swiecimska M."/>
            <person name="Golinska P."/>
            <person name="Sangal V."/>
            <person name="Wachnowicz B."/>
            <person name="Goodfellow M."/>
        </authorList>
    </citation>
    <scope>NUCLEOTIDE SEQUENCE [LARGE SCALE GENOMIC DNA]</scope>
    <source>
        <strain evidence="6 7">DSM 42109</strain>
    </source>
</reference>
<keyword evidence="1" id="KW-0805">Transcription regulation</keyword>
<dbReference type="InterPro" id="IPR001761">
    <property type="entry name" value="Peripla_BP/Lac1_sug-bd_dom"/>
</dbReference>
<dbReference type="PROSITE" id="PS50932">
    <property type="entry name" value="HTH_LACI_2"/>
    <property type="match status" value="1"/>
</dbReference>
<feature type="domain" description="HTH lacI-type" evidence="5">
    <location>
        <begin position="11"/>
        <end position="65"/>
    </location>
</feature>
<dbReference type="InterPro" id="IPR028082">
    <property type="entry name" value="Peripla_BP_I"/>
</dbReference>
<dbReference type="SUPFAM" id="SSF53822">
    <property type="entry name" value="Periplasmic binding protein-like I"/>
    <property type="match status" value="1"/>
</dbReference>
<keyword evidence="7" id="KW-1185">Reference proteome</keyword>
<evidence type="ECO:0000313" key="7">
    <source>
        <dbReference type="Proteomes" id="UP001214441"/>
    </source>
</evidence>
<sequence>MPHRERGSNPPSIVEVAREAGVSTATAGRVLGGYGQASPASRAKVEDAARRLSYRPNGLARSLIHGSTETVGVIVTDVGNSFFANAVRAVTDVVRAAGYEMLLANTDSDPEAERRAIQVMWEKRVDGLIVAPQSPDSADRLRALADAGLPLVLLDRPLPTLPQVDQVIVNNTSCARSAVGHLVRLGHRRIAVLSEAAEDFPRLRDAASADGDAERPSAARLVGYLAAMRRAGLTPEPGLIVHSPYDRDAAAHAVLRLLRRDPGVTALFCTDNVLASGAVAALQRSGRACPDDISLVGFDDQEWTTLVRPRLTVVRQPNRELGSTAAERLLERIRERREGGGSTRGTEREAETGGTEPAAGARGTGKGTGPGSPRATATATGTEDGQRLVLRGRLVTRDSTGPPPGTGS</sequence>
<proteinExistence type="predicted"/>
<keyword evidence="3" id="KW-0804">Transcription</keyword>
<dbReference type="RefSeq" id="WP_274042453.1">
    <property type="nucleotide sequence ID" value="NZ_JANCPR020000007.1"/>
</dbReference>
<gene>
    <name evidence="6" type="ORF">NMN56_009290</name>
</gene>
<evidence type="ECO:0000313" key="6">
    <source>
        <dbReference type="EMBL" id="MDJ1132140.1"/>
    </source>
</evidence>
<dbReference type="InterPro" id="IPR010982">
    <property type="entry name" value="Lambda_DNA-bd_dom_sf"/>
</dbReference>
<name>A0ABT6ZSV2_9ACTN</name>
<feature type="region of interest" description="Disordered" evidence="4">
    <location>
        <begin position="333"/>
        <end position="408"/>
    </location>
</feature>
<dbReference type="PANTHER" id="PTHR30146">
    <property type="entry name" value="LACI-RELATED TRANSCRIPTIONAL REPRESSOR"/>
    <property type="match status" value="1"/>
</dbReference>
<feature type="compositionally biased region" description="Low complexity" evidence="4">
    <location>
        <begin position="352"/>
        <end position="361"/>
    </location>
</feature>
<dbReference type="SMART" id="SM00354">
    <property type="entry name" value="HTH_LACI"/>
    <property type="match status" value="1"/>
</dbReference>
<feature type="compositionally biased region" description="Basic and acidic residues" evidence="4">
    <location>
        <begin position="333"/>
        <end position="351"/>
    </location>
</feature>
<evidence type="ECO:0000259" key="5">
    <source>
        <dbReference type="PROSITE" id="PS50932"/>
    </source>
</evidence>